<dbReference type="SUPFAM" id="SSF57716">
    <property type="entry name" value="Glucocorticoid receptor-like (DNA-binding domain)"/>
    <property type="match status" value="1"/>
</dbReference>
<evidence type="ECO:0000256" key="1">
    <source>
        <dbReference type="ARBA" id="ARBA00022723"/>
    </source>
</evidence>
<dbReference type="GO" id="GO:0006355">
    <property type="term" value="P:regulation of DNA-templated transcription"/>
    <property type="evidence" value="ECO:0007669"/>
    <property type="project" value="InterPro"/>
</dbReference>
<dbReference type="AlphaFoldDB" id="A0A6A6PWB9"/>
<accession>A0A6A6PWB9</accession>
<dbReference type="GO" id="GO:0008270">
    <property type="term" value="F:zinc ion binding"/>
    <property type="evidence" value="ECO:0007669"/>
    <property type="project" value="UniProtKB-KW"/>
</dbReference>
<evidence type="ECO:0000256" key="2">
    <source>
        <dbReference type="ARBA" id="ARBA00022771"/>
    </source>
</evidence>
<keyword evidence="3" id="KW-0862">Zinc</keyword>
<keyword evidence="10" id="KW-1185">Reference proteome</keyword>
<evidence type="ECO:0000256" key="4">
    <source>
        <dbReference type="ARBA" id="ARBA00023015"/>
    </source>
</evidence>
<dbReference type="Pfam" id="PF00320">
    <property type="entry name" value="GATA"/>
    <property type="match status" value="1"/>
</dbReference>
<dbReference type="InterPro" id="IPR013088">
    <property type="entry name" value="Znf_NHR/GATA"/>
</dbReference>
<proteinExistence type="predicted"/>
<dbReference type="Gene3D" id="3.30.50.10">
    <property type="entry name" value="Erythroid Transcription Factor GATA-1, subunit A"/>
    <property type="match status" value="1"/>
</dbReference>
<feature type="compositionally biased region" description="Polar residues" evidence="7">
    <location>
        <begin position="41"/>
        <end position="53"/>
    </location>
</feature>
<feature type="domain" description="GATA-type" evidence="8">
    <location>
        <begin position="418"/>
        <end position="448"/>
    </location>
</feature>
<dbReference type="GeneID" id="54470298"/>
<feature type="region of interest" description="Disordered" evidence="7">
    <location>
        <begin position="368"/>
        <end position="436"/>
    </location>
</feature>
<evidence type="ECO:0000256" key="7">
    <source>
        <dbReference type="SAM" id="MobiDB-lite"/>
    </source>
</evidence>
<keyword evidence="2 6" id="KW-0863">Zinc-finger</keyword>
<dbReference type="InterPro" id="IPR000679">
    <property type="entry name" value="Znf_GATA"/>
</dbReference>
<feature type="compositionally biased region" description="Basic and acidic residues" evidence="7">
    <location>
        <begin position="23"/>
        <end position="39"/>
    </location>
</feature>
<name>A0A6A6PWB9_9PEZI</name>
<feature type="region of interest" description="Disordered" evidence="7">
    <location>
        <begin position="1"/>
        <end position="276"/>
    </location>
</feature>
<organism evidence="9 10">
    <name type="scientific">Neohortaea acidophila</name>
    <dbReference type="NCBI Taxonomy" id="245834"/>
    <lineage>
        <taxon>Eukaryota</taxon>
        <taxon>Fungi</taxon>
        <taxon>Dikarya</taxon>
        <taxon>Ascomycota</taxon>
        <taxon>Pezizomycotina</taxon>
        <taxon>Dothideomycetes</taxon>
        <taxon>Dothideomycetidae</taxon>
        <taxon>Mycosphaerellales</taxon>
        <taxon>Teratosphaeriaceae</taxon>
        <taxon>Neohortaea</taxon>
    </lineage>
</organism>
<dbReference type="PROSITE" id="PS00344">
    <property type="entry name" value="GATA_ZN_FINGER_1"/>
    <property type="match status" value="1"/>
</dbReference>
<dbReference type="SMART" id="SM00401">
    <property type="entry name" value="ZnF_GATA"/>
    <property type="match status" value="1"/>
</dbReference>
<feature type="compositionally biased region" description="Low complexity" evidence="7">
    <location>
        <begin position="456"/>
        <end position="472"/>
    </location>
</feature>
<feature type="compositionally biased region" description="Low complexity" evidence="7">
    <location>
        <begin position="109"/>
        <end position="128"/>
    </location>
</feature>
<evidence type="ECO:0000256" key="3">
    <source>
        <dbReference type="ARBA" id="ARBA00022833"/>
    </source>
</evidence>
<dbReference type="OrthoDB" id="2162994at2759"/>
<evidence type="ECO:0000259" key="8">
    <source>
        <dbReference type="PROSITE" id="PS50114"/>
    </source>
</evidence>
<dbReference type="EMBL" id="MU001634">
    <property type="protein sequence ID" value="KAF2484031.1"/>
    <property type="molecule type" value="Genomic_DNA"/>
</dbReference>
<dbReference type="PROSITE" id="PS50114">
    <property type="entry name" value="GATA_ZN_FINGER_2"/>
    <property type="match status" value="1"/>
</dbReference>
<feature type="compositionally biased region" description="Low complexity" evidence="7">
    <location>
        <begin position="247"/>
        <end position="262"/>
    </location>
</feature>
<dbReference type="RefSeq" id="XP_033590601.1">
    <property type="nucleotide sequence ID" value="XM_033729296.1"/>
</dbReference>
<evidence type="ECO:0000256" key="6">
    <source>
        <dbReference type="PROSITE-ProRule" id="PRU00094"/>
    </source>
</evidence>
<sequence length="478" mass="51551">MCAPSIHTLTRNRPQLPALSYLDVEKEKSEHEAFPHERNVGAQSTPSETSPSSARPLGSSAPYSHPASQANTTSRRTSGEVQDNPKQVSRQSLPSISEALGVDTHTPFSTSGAQASSQTATPSSPSPSFRRLHGTEAPPPIHPHSSYPRDSAGPPPYPPVDSIRPAAQPRAEPGPHMPPPPQAAAPERVEKANAQYEHSSHSASNHMPPPSFSYGYASYAPRYADTAPPPPSAGPIYQPSSQYAPPATSTSSWRSDSATSHSAPDERGPPPSAYEESVKRHLDLYDLEAALNDVSQTSSIVLDFSRRYGDRMHQTARSTPALFNLPSIVEVDDMMSKSRHQLDALSKIRDVVVTQQITYEQELAQQRQQAKAYREGPTGPSNGVADDPQQSLADHSDDGGFAGSEPKKRRGRAAPPGRCHSCNRAETPEWRRGPDGARTLCNACGLHYAKLTRKQTNASKSATTTTTSNSSNLRPKES</sequence>
<evidence type="ECO:0000313" key="9">
    <source>
        <dbReference type="EMBL" id="KAF2484031.1"/>
    </source>
</evidence>
<dbReference type="Proteomes" id="UP000799767">
    <property type="component" value="Unassembled WGS sequence"/>
</dbReference>
<keyword evidence="1" id="KW-0479">Metal-binding</keyword>
<dbReference type="PANTHER" id="PTHR47172">
    <property type="entry name" value="OS01G0976800 PROTEIN"/>
    <property type="match status" value="1"/>
</dbReference>
<reference evidence="9" key="1">
    <citation type="journal article" date="2020" name="Stud. Mycol.">
        <title>101 Dothideomycetes genomes: a test case for predicting lifestyles and emergence of pathogens.</title>
        <authorList>
            <person name="Haridas S."/>
            <person name="Albert R."/>
            <person name="Binder M."/>
            <person name="Bloem J."/>
            <person name="Labutti K."/>
            <person name="Salamov A."/>
            <person name="Andreopoulos B."/>
            <person name="Baker S."/>
            <person name="Barry K."/>
            <person name="Bills G."/>
            <person name="Bluhm B."/>
            <person name="Cannon C."/>
            <person name="Castanera R."/>
            <person name="Culley D."/>
            <person name="Daum C."/>
            <person name="Ezra D."/>
            <person name="Gonzalez J."/>
            <person name="Henrissat B."/>
            <person name="Kuo A."/>
            <person name="Liang C."/>
            <person name="Lipzen A."/>
            <person name="Lutzoni F."/>
            <person name="Magnuson J."/>
            <person name="Mondo S."/>
            <person name="Nolan M."/>
            <person name="Ohm R."/>
            <person name="Pangilinan J."/>
            <person name="Park H.-J."/>
            <person name="Ramirez L."/>
            <person name="Alfaro M."/>
            <person name="Sun H."/>
            <person name="Tritt A."/>
            <person name="Yoshinaga Y."/>
            <person name="Zwiers L.-H."/>
            <person name="Turgeon B."/>
            <person name="Goodwin S."/>
            <person name="Spatafora J."/>
            <person name="Crous P."/>
            <person name="Grigoriev I."/>
        </authorList>
    </citation>
    <scope>NUCLEOTIDE SEQUENCE</scope>
    <source>
        <strain evidence="9">CBS 113389</strain>
    </source>
</reference>
<dbReference type="PANTHER" id="PTHR47172:SF24">
    <property type="entry name" value="GATA ZINC FINGER DOMAIN-CONTAINING PROTEIN 14-RELATED"/>
    <property type="match status" value="1"/>
</dbReference>
<dbReference type="GO" id="GO:0043565">
    <property type="term" value="F:sequence-specific DNA binding"/>
    <property type="evidence" value="ECO:0007669"/>
    <property type="project" value="InterPro"/>
</dbReference>
<evidence type="ECO:0000313" key="10">
    <source>
        <dbReference type="Proteomes" id="UP000799767"/>
    </source>
</evidence>
<feature type="region of interest" description="Disordered" evidence="7">
    <location>
        <begin position="452"/>
        <end position="478"/>
    </location>
</feature>
<gene>
    <name evidence="9" type="ORF">BDY17DRAFT_119804</name>
</gene>
<dbReference type="CDD" id="cd00202">
    <property type="entry name" value="ZnF_GATA"/>
    <property type="match status" value="1"/>
</dbReference>
<keyword evidence="4" id="KW-0805">Transcription regulation</keyword>
<protein>
    <recommendedName>
        <fullName evidence="8">GATA-type domain-containing protein</fullName>
    </recommendedName>
</protein>
<evidence type="ECO:0000256" key="5">
    <source>
        <dbReference type="ARBA" id="ARBA00023163"/>
    </source>
</evidence>
<feature type="compositionally biased region" description="Polar residues" evidence="7">
    <location>
        <begin position="66"/>
        <end position="95"/>
    </location>
</feature>
<keyword evidence="5" id="KW-0804">Transcription</keyword>
<feature type="compositionally biased region" description="Basic and acidic residues" evidence="7">
    <location>
        <begin position="426"/>
        <end position="435"/>
    </location>
</feature>